<dbReference type="PANTHER" id="PTHR45024">
    <property type="entry name" value="DEHYDROGENASES, SHORT CHAIN"/>
    <property type="match status" value="1"/>
</dbReference>
<dbReference type="InterPro" id="IPR057326">
    <property type="entry name" value="KR_dom"/>
</dbReference>
<reference evidence="4 5" key="1">
    <citation type="submission" date="2020-08" db="EMBL/GenBank/DDBJ databases">
        <title>Genomic Encyclopedia of Type Strains, Phase IV (KMG-IV): sequencing the most valuable type-strain genomes for metagenomic binning, comparative biology and taxonomic classification.</title>
        <authorList>
            <person name="Goeker M."/>
        </authorList>
    </citation>
    <scope>NUCLEOTIDE SEQUENCE [LARGE SCALE GENOMIC DNA]</scope>
    <source>
        <strain evidence="4 5">YIM 65646</strain>
    </source>
</reference>
<dbReference type="SUPFAM" id="SSF51735">
    <property type="entry name" value="NAD(P)-binding Rossmann-fold domains"/>
    <property type="match status" value="1"/>
</dbReference>
<keyword evidence="2" id="KW-0560">Oxidoreductase</keyword>
<proteinExistence type="inferred from homology"/>
<dbReference type="SMART" id="SM00822">
    <property type="entry name" value="PKS_KR"/>
    <property type="match status" value="1"/>
</dbReference>
<gene>
    <name evidence="4" type="ORF">HNR73_001470</name>
</gene>
<sequence length="332" mass="34090">MGSLDGRVALITGAGRGIGAALARYFAREGAKVVVNDLGTAPNGSGVDASVAEAVARSITDAGGEAVADTGSVADFGDARRMVATAVEAFGELHVVVNNAAVEAGLGLVDLDEDTFDRVVDVGLKGTYAVSHWAARYWRDSAPPAVDRAIVNTASGSGLLNPLPTQTNYAAAKAGVAAMTTVHALELGRMAVRVNCVSPSMVRTRLTEHVPGMPAPVADGFDPTGPEVTAPLTAYLASAGCPLTGQVLSVRGGTITLNRPWPHGPHVERHDRPWTVAELERELSTLDVGDPYADLAASLQGALGGKGAFASRSALQDMIEDVLARARAAHAG</sequence>
<dbReference type="EMBL" id="JACHGT010000003">
    <property type="protein sequence ID" value="MBB6033620.1"/>
    <property type="molecule type" value="Genomic_DNA"/>
</dbReference>
<evidence type="ECO:0000256" key="1">
    <source>
        <dbReference type="ARBA" id="ARBA00006484"/>
    </source>
</evidence>
<dbReference type="PRINTS" id="PR00081">
    <property type="entry name" value="GDHRDH"/>
</dbReference>
<comment type="caution">
    <text evidence="4">The sequence shown here is derived from an EMBL/GenBank/DDBJ whole genome shotgun (WGS) entry which is preliminary data.</text>
</comment>
<evidence type="ECO:0000256" key="2">
    <source>
        <dbReference type="ARBA" id="ARBA00023002"/>
    </source>
</evidence>
<protein>
    <submittedName>
        <fullName evidence="4">NAD(P)-dependent dehydrogenase (Short-subunit alcohol dehydrogenase family)</fullName>
    </submittedName>
</protein>
<evidence type="ECO:0000313" key="5">
    <source>
        <dbReference type="Proteomes" id="UP000548476"/>
    </source>
</evidence>
<accession>A0A841FNV1</accession>
<name>A0A841FNV1_9ACTN</name>
<evidence type="ECO:0000313" key="4">
    <source>
        <dbReference type="EMBL" id="MBB6033620.1"/>
    </source>
</evidence>
<dbReference type="Proteomes" id="UP000548476">
    <property type="component" value="Unassembled WGS sequence"/>
</dbReference>
<dbReference type="AlphaFoldDB" id="A0A841FNV1"/>
<dbReference type="PANTHER" id="PTHR45024:SF2">
    <property type="entry name" value="SCP2 DOMAIN-CONTAINING PROTEIN"/>
    <property type="match status" value="1"/>
</dbReference>
<dbReference type="GO" id="GO:0016491">
    <property type="term" value="F:oxidoreductase activity"/>
    <property type="evidence" value="ECO:0007669"/>
    <property type="project" value="UniProtKB-KW"/>
</dbReference>
<organism evidence="4 5">
    <name type="scientific">Phytomonospora endophytica</name>
    <dbReference type="NCBI Taxonomy" id="714109"/>
    <lineage>
        <taxon>Bacteria</taxon>
        <taxon>Bacillati</taxon>
        <taxon>Actinomycetota</taxon>
        <taxon>Actinomycetes</taxon>
        <taxon>Micromonosporales</taxon>
        <taxon>Micromonosporaceae</taxon>
        <taxon>Phytomonospora</taxon>
    </lineage>
</organism>
<feature type="domain" description="Ketoreductase" evidence="3">
    <location>
        <begin position="7"/>
        <end position="200"/>
    </location>
</feature>
<evidence type="ECO:0000259" key="3">
    <source>
        <dbReference type="SMART" id="SM00822"/>
    </source>
</evidence>
<dbReference type="InterPro" id="IPR036291">
    <property type="entry name" value="NAD(P)-bd_dom_sf"/>
</dbReference>
<dbReference type="InterPro" id="IPR051687">
    <property type="entry name" value="Peroxisomal_Beta-Oxidation"/>
</dbReference>
<keyword evidence="5" id="KW-1185">Reference proteome</keyword>
<comment type="similarity">
    <text evidence="1">Belongs to the short-chain dehydrogenases/reductases (SDR) family.</text>
</comment>
<dbReference type="Pfam" id="PF00106">
    <property type="entry name" value="adh_short"/>
    <property type="match status" value="1"/>
</dbReference>
<dbReference type="RefSeq" id="WP_184786512.1">
    <property type="nucleotide sequence ID" value="NZ_BONT01000014.1"/>
</dbReference>
<dbReference type="InterPro" id="IPR002347">
    <property type="entry name" value="SDR_fam"/>
</dbReference>
<dbReference type="Gene3D" id="3.40.50.720">
    <property type="entry name" value="NAD(P)-binding Rossmann-like Domain"/>
    <property type="match status" value="1"/>
</dbReference>